<dbReference type="GO" id="GO:0046872">
    <property type="term" value="F:metal ion binding"/>
    <property type="evidence" value="ECO:0007669"/>
    <property type="project" value="UniProtKB-KW"/>
</dbReference>
<dbReference type="GO" id="GO:0004493">
    <property type="term" value="F:methylmalonyl-CoA epimerase activity"/>
    <property type="evidence" value="ECO:0007669"/>
    <property type="project" value="TreeGrafter"/>
</dbReference>
<keyword evidence="1" id="KW-0479">Metal-binding</keyword>
<dbReference type="PROSITE" id="PS51819">
    <property type="entry name" value="VOC"/>
    <property type="match status" value="1"/>
</dbReference>
<dbReference type="AlphaFoldDB" id="A0AB94IXI6"/>
<dbReference type="PANTHER" id="PTHR43048:SF3">
    <property type="entry name" value="METHYLMALONYL-COA EPIMERASE, MITOCHONDRIAL"/>
    <property type="match status" value="1"/>
</dbReference>
<dbReference type="InterPro" id="IPR051785">
    <property type="entry name" value="MMCE/EMCE_epimerase"/>
</dbReference>
<feature type="domain" description="VOC" evidence="2">
    <location>
        <begin position="1"/>
        <end position="57"/>
    </location>
</feature>
<evidence type="ECO:0000256" key="1">
    <source>
        <dbReference type="ARBA" id="ARBA00022723"/>
    </source>
</evidence>
<proteinExistence type="predicted"/>
<dbReference type="SUPFAM" id="SSF54593">
    <property type="entry name" value="Glyoxalase/Bleomycin resistance protein/Dihydroxybiphenyl dioxygenase"/>
    <property type="match status" value="1"/>
</dbReference>
<evidence type="ECO:0000313" key="4">
    <source>
        <dbReference type="Proteomes" id="UP000008957"/>
    </source>
</evidence>
<dbReference type="Gene3D" id="3.10.180.10">
    <property type="entry name" value="2,3-Dihydroxybiphenyl 1,2-Dioxygenase, domain 1"/>
    <property type="match status" value="1"/>
</dbReference>
<evidence type="ECO:0000313" key="3">
    <source>
        <dbReference type="EMBL" id="CBL28451.1"/>
    </source>
</evidence>
<dbReference type="Pfam" id="PF13669">
    <property type="entry name" value="Glyoxalase_4"/>
    <property type="match status" value="1"/>
</dbReference>
<organism evidence="3 4">
    <name type="scientific">Fretibacterium fastidiosum</name>
    <dbReference type="NCBI Taxonomy" id="651822"/>
    <lineage>
        <taxon>Bacteria</taxon>
        <taxon>Thermotogati</taxon>
        <taxon>Synergistota</taxon>
        <taxon>Synergistia</taxon>
        <taxon>Synergistales</taxon>
        <taxon>Aminobacteriaceae</taxon>
        <taxon>Fretibacterium</taxon>
    </lineage>
</organism>
<dbReference type="InterPro" id="IPR037523">
    <property type="entry name" value="VOC_core"/>
</dbReference>
<dbReference type="PANTHER" id="PTHR43048">
    <property type="entry name" value="METHYLMALONYL-COA EPIMERASE"/>
    <property type="match status" value="1"/>
</dbReference>
<accession>A0AB94IXI6</accession>
<sequence>MKVHHIGYAVNELESAAEKFHRLGYSPSGTPVDDAIRGVRIQFFEDRCGVKVELVAPLKESSPVSGWLKKNGNSPYHICYESLDIERDIAAMQEQGFMLLERPAPAPAMGQRRVAFLYSRPTGLLEFVENVHGPLDSGPERNGSLL</sequence>
<dbReference type="GO" id="GO:0046491">
    <property type="term" value="P:L-methylmalonyl-CoA metabolic process"/>
    <property type="evidence" value="ECO:0007669"/>
    <property type="project" value="TreeGrafter"/>
</dbReference>
<name>A0AB94IXI6_9BACT</name>
<dbReference type="Proteomes" id="UP000008957">
    <property type="component" value="Chromosome"/>
</dbReference>
<evidence type="ECO:0000259" key="2">
    <source>
        <dbReference type="PROSITE" id="PS51819"/>
    </source>
</evidence>
<dbReference type="KEGG" id="sbr:SY1_13600"/>
<dbReference type="EMBL" id="FP929056">
    <property type="protein sequence ID" value="CBL28451.1"/>
    <property type="molecule type" value="Genomic_DNA"/>
</dbReference>
<keyword evidence="4" id="KW-1185">Reference proteome</keyword>
<reference evidence="3 4" key="2">
    <citation type="submission" date="2010-03" db="EMBL/GenBank/DDBJ databases">
        <authorList>
            <person name="Pajon A."/>
        </authorList>
    </citation>
    <scope>NUCLEOTIDE SEQUENCE [LARGE SCALE GENOMIC DNA]</scope>
    <source>
        <strain evidence="3 4">SGP1</strain>
    </source>
</reference>
<dbReference type="InterPro" id="IPR029068">
    <property type="entry name" value="Glyas_Bleomycin-R_OHBP_Dase"/>
</dbReference>
<gene>
    <name evidence="3" type="ORF">SY1_13600</name>
</gene>
<reference evidence="4" key="1">
    <citation type="submission" date="2010-03" db="EMBL/GenBank/DDBJ databases">
        <title>The genome sequence of Synergistetes sp. SGP1.</title>
        <authorList>
            <consortium name="metaHIT consortium -- http://www.metahit.eu/"/>
            <person name="Pajon A."/>
            <person name="Turner K."/>
            <person name="Parkhill J."/>
            <person name="Wade W."/>
            <person name="Vartoukian S."/>
        </authorList>
    </citation>
    <scope>NUCLEOTIDE SEQUENCE [LARGE SCALE GENOMIC DNA]</scope>
    <source>
        <strain evidence="4">SGP1</strain>
    </source>
</reference>
<dbReference type="RefSeq" id="WP_015556598.1">
    <property type="nucleotide sequence ID" value="NC_021038.1"/>
</dbReference>
<keyword evidence="3" id="KW-0413">Isomerase</keyword>
<protein>
    <recommendedName>
        <fullName evidence="2">VOC domain-containing protein</fullName>
    </recommendedName>
</protein>